<dbReference type="Proteomes" id="UP000294689">
    <property type="component" value="Unassembled WGS sequence"/>
</dbReference>
<accession>A0A4V6Q4M3</accession>
<evidence type="ECO:0000313" key="1">
    <source>
        <dbReference type="EMBL" id="TDU40596.1"/>
    </source>
</evidence>
<keyword evidence="2" id="KW-1185">Reference proteome</keyword>
<dbReference type="EMBL" id="SOBW01000008">
    <property type="protein sequence ID" value="TDU40596.1"/>
    <property type="molecule type" value="Genomic_DNA"/>
</dbReference>
<protein>
    <submittedName>
        <fullName evidence="1">Uncharacterized protein</fullName>
    </submittedName>
</protein>
<comment type="caution">
    <text evidence="1">The sequence shown here is derived from an EMBL/GenBank/DDBJ whole genome shotgun (WGS) entry which is preliminary data.</text>
</comment>
<name>A0A4V6Q4M3_9FLAO</name>
<organism evidence="1 2">
    <name type="scientific">Gelidibacter sediminis</name>
    <dbReference type="NCBI Taxonomy" id="1608710"/>
    <lineage>
        <taxon>Bacteria</taxon>
        <taxon>Pseudomonadati</taxon>
        <taxon>Bacteroidota</taxon>
        <taxon>Flavobacteriia</taxon>
        <taxon>Flavobacteriales</taxon>
        <taxon>Flavobacteriaceae</taxon>
        <taxon>Gelidibacter</taxon>
    </lineage>
</organism>
<gene>
    <name evidence="1" type="ORF">BXY82_2648</name>
</gene>
<reference evidence="1 2" key="1">
    <citation type="submission" date="2019-03" db="EMBL/GenBank/DDBJ databases">
        <title>Genomic Encyclopedia of Archaeal and Bacterial Type Strains, Phase II (KMG-II): from individual species to whole genera.</title>
        <authorList>
            <person name="Goeker M."/>
        </authorList>
    </citation>
    <scope>NUCLEOTIDE SEQUENCE [LARGE SCALE GENOMIC DNA]</scope>
    <source>
        <strain evidence="1 2">DSM 28135</strain>
    </source>
</reference>
<evidence type="ECO:0000313" key="2">
    <source>
        <dbReference type="Proteomes" id="UP000294689"/>
    </source>
</evidence>
<dbReference type="AlphaFoldDB" id="A0A4V6Q4M3"/>
<proteinExistence type="predicted"/>
<dbReference type="OrthoDB" id="1418179at2"/>
<dbReference type="RefSeq" id="WP_133758598.1">
    <property type="nucleotide sequence ID" value="NZ_SOBW01000008.1"/>
</dbReference>
<sequence>MKQQLFTFLGLLLCILGHTQTHTGKLENPLKNMPEMDIVLWPMGMDSAVNIGKLTANGTLEFDFPKKEAFHSTNEDKQIIVNDFKYALRFNCIGQGEPMYPNVMATSISPISLWYKERYVGVLFPVTDEALVHWLEDEAYNSPVKGTFYDVVYVAEATTFQTECATTFQFSEETVNASYHYQLELEAGLNFIAYTIEDIHKMNSKVISNKPSKVVVKNVKAEDGIKWIAKYF</sequence>